<comment type="caution">
    <text evidence="1">The sequence shown here is derived from an EMBL/GenBank/DDBJ whole genome shotgun (WGS) entry which is preliminary data.</text>
</comment>
<evidence type="ECO:0000313" key="2">
    <source>
        <dbReference type="Proteomes" id="UP001157502"/>
    </source>
</evidence>
<evidence type="ECO:0000313" key="1">
    <source>
        <dbReference type="EMBL" id="KAJ7988787.1"/>
    </source>
</evidence>
<sequence>MFRVFLYLATSTFWVAGQSFISMIHQTPVALIEEPGGHVKLTCNHTIPDYYVILWYQASARDTAMSLIGNVYYTTISVETPFTEDFNLSGDGGKEAYLEIKSPSVTRIVQIPSATVRNRGDSAVLRCVHSMTDYNVLLWYRLSEGRTLTLLGHLFVTEENIEPGFQKNKVRLEGNAAGNVSLTISQLTSEDSALYLCGRSLWVEASSHPVYPPSVAVTLVSILNTETQHDQSSSPRLHGSHSLDCRFFSK</sequence>
<name>A0ACC2FBY3_DALPE</name>
<reference evidence="1" key="1">
    <citation type="submission" date="2021-05" db="EMBL/GenBank/DDBJ databases">
        <authorList>
            <person name="Pan Q."/>
            <person name="Jouanno E."/>
            <person name="Zahm M."/>
            <person name="Klopp C."/>
            <person name="Cabau C."/>
            <person name="Louis A."/>
            <person name="Berthelot C."/>
            <person name="Parey E."/>
            <person name="Roest Crollius H."/>
            <person name="Montfort J."/>
            <person name="Robinson-Rechavi M."/>
            <person name="Bouchez O."/>
            <person name="Lampietro C."/>
            <person name="Lopez Roques C."/>
            <person name="Donnadieu C."/>
            <person name="Postlethwait J."/>
            <person name="Bobe J."/>
            <person name="Dillon D."/>
            <person name="Chandos A."/>
            <person name="von Hippel F."/>
            <person name="Guiguen Y."/>
        </authorList>
    </citation>
    <scope>NUCLEOTIDE SEQUENCE</scope>
    <source>
        <strain evidence="1">YG-Jan2019</strain>
    </source>
</reference>
<keyword evidence="2" id="KW-1185">Reference proteome</keyword>
<protein>
    <submittedName>
        <fullName evidence="1">Uncharacterized protein</fullName>
    </submittedName>
</protein>
<dbReference type="EMBL" id="CM055757">
    <property type="protein sequence ID" value="KAJ7988787.1"/>
    <property type="molecule type" value="Genomic_DNA"/>
</dbReference>
<proteinExistence type="predicted"/>
<accession>A0ACC2FBY3</accession>
<dbReference type="Proteomes" id="UP001157502">
    <property type="component" value="Chromosome 30"/>
</dbReference>
<organism evidence="1 2">
    <name type="scientific">Dallia pectoralis</name>
    <name type="common">Alaska blackfish</name>
    <dbReference type="NCBI Taxonomy" id="75939"/>
    <lineage>
        <taxon>Eukaryota</taxon>
        <taxon>Metazoa</taxon>
        <taxon>Chordata</taxon>
        <taxon>Craniata</taxon>
        <taxon>Vertebrata</taxon>
        <taxon>Euteleostomi</taxon>
        <taxon>Actinopterygii</taxon>
        <taxon>Neopterygii</taxon>
        <taxon>Teleostei</taxon>
        <taxon>Protacanthopterygii</taxon>
        <taxon>Esociformes</taxon>
        <taxon>Umbridae</taxon>
        <taxon>Dallia</taxon>
    </lineage>
</organism>
<gene>
    <name evidence="1" type="ORF">DPEC_G00312830</name>
</gene>